<dbReference type="PANTHER" id="PTHR14663">
    <property type="entry name" value="METHYLTRANSFERASE NSUN7-RELATED"/>
    <property type="match status" value="1"/>
</dbReference>
<accession>A0A672F4G9</accession>
<dbReference type="OMA" id="LYLTHAH"/>
<feature type="domain" description="NOL1/NOP2/NSUN 5/7 ferredoxin-like" evidence="2">
    <location>
        <begin position="210"/>
        <end position="281"/>
    </location>
</feature>
<dbReference type="AlphaFoldDB" id="A0A672F4G9"/>
<protein>
    <recommendedName>
        <fullName evidence="2">NOL1/NOP2/NSUN 5/7 ferredoxin-like domain-containing protein</fullName>
    </recommendedName>
</protein>
<organism evidence="3 4">
    <name type="scientific">Salarias fasciatus</name>
    <name type="common">Jewelled blenny</name>
    <name type="synonym">Blennius fasciatus</name>
    <dbReference type="NCBI Taxonomy" id="181472"/>
    <lineage>
        <taxon>Eukaryota</taxon>
        <taxon>Metazoa</taxon>
        <taxon>Chordata</taxon>
        <taxon>Craniata</taxon>
        <taxon>Vertebrata</taxon>
        <taxon>Euteleostomi</taxon>
        <taxon>Actinopterygii</taxon>
        <taxon>Neopterygii</taxon>
        <taxon>Teleostei</taxon>
        <taxon>Neoteleostei</taxon>
        <taxon>Acanthomorphata</taxon>
        <taxon>Ovalentaria</taxon>
        <taxon>Blenniimorphae</taxon>
        <taxon>Blenniiformes</taxon>
        <taxon>Blennioidei</taxon>
        <taxon>Blenniidae</taxon>
        <taxon>Salariinae</taxon>
        <taxon>Salarias</taxon>
    </lineage>
</organism>
<evidence type="ECO:0000313" key="4">
    <source>
        <dbReference type="Proteomes" id="UP000472267"/>
    </source>
</evidence>
<name>A0A672F4G9_SALFA</name>
<evidence type="ECO:0000313" key="3">
    <source>
        <dbReference type="Ensembl" id="ENSSFAP00005000147.1"/>
    </source>
</evidence>
<reference evidence="3" key="2">
    <citation type="submission" date="2025-08" db="UniProtKB">
        <authorList>
            <consortium name="Ensembl"/>
        </authorList>
    </citation>
    <scope>IDENTIFICATION</scope>
</reference>
<dbReference type="InParanoid" id="A0A672F4G9"/>
<sequence length="381" mass="42336">MGKKRSTGRRLNVSNMKKAGSLIKSSKDSKDLAVVDEQADSRTPAAPPEPQTTSESHLGFPDTVYLLASVVFQNHHLEKVAAHRLVNYGKERGLSLPEVKDEVMQCTAHELAFNTLKYQELLEDIMIDSDQMSLVAVMLYDFQDRQFLPRKDQIGDIIPEVRHVEKCLLRFKTKLAASLARCRVRSDLLSIEYTLPESMRRKQERSGRLPLYAWVNTLKSSEDAVQGVLESAGFLQVESIGQLEGQTFCHDPHCGDTLVFPAQLKAQLYSTRLLSEHKLIIQDKSCSLGPNAACSLLPEEGDVLMAGSFSGLTVSHTASLIAEKHKGNNQPTVYVCVSDCTDAQREELQLTVSTMGCTSKHKLFYYNGGISFPSIKCVILT</sequence>
<feature type="region of interest" description="Disordered" evidence="1">
    <location>
        <begin position="1"/>
        <end position="57"/>
    </location>
</feature>
<dbReference type="Ensembl" id="ENSSFAT00005000156.1">
    <property type="protein sequence ID" value="ENSSFAP00005000147.1"/>
    <property type="gene ID" value="ENSSFAG00005000142.1"/>
</dbReference>
<reference evidence="3" key="3">
    <citation type="submission" date="2025-09" db="UniProtKB">
        <authorList>
            <consortium name="Ensembl"/>
        </authorList>
    </citation>
    <scope>IDENTIFICATION</scope>
</reference>
<dbReference type="Proteomes" id="UP000472267">
    <property type="component" value="Chromosome 2"/>
</dbReference>
<reference evidence="3" key="1">
    <citation type="submission" date="2019-06" db="EMBL/GenBank/DDBJ databases">
        <authorList>
            <consortium name="Wellcome Sanger Institute Data Sharing"/>
        </authorList>
    </citation>
    <scope>NUCLEOTIDE SEQUENCE [LARGE SCALE GENOMIC DNA]</scope>
</reference>
<proteinExistence type="predicted"/>
<dbReference type="InterPro" id="IPR042620">
    <property type="entry name" value="NSUN7"/>
</dbReference>
<evidence type="ECO:0000256" key="1">
    <source>
        <dbReference type="SAM" id="MobiDB-lite"/>
    </source>
</evidence>
<dbReference type="InterPro" id="IPR049561">
    <property type="entry name" value="NSUN5_7_fdxn-like"/>
</dbReference>
<evidence type="ECO:0000259" key="2">
    <source>
        <dbReference type="Pfam" id="PF21148"/>
    </source>
</evidence>
<dbReference type="PANTHER" id="PTHR14663:SF2">
    <property type="entry name" value="METHYLTRANSFERASE NSUN7-RELATED"/>
    <property type="match status" value="1"/>
</dbReference>
<keyword evidence="4" id="KW-1185">Reference proteome</keyword>
<dbReference type="Gene3D" id="3.30.70.1170">
    <property type="entry name" value="Sun protein, domain 3"/>
    <property type="match status" value="1"/>
</dbReference>
<dbReference type="Pfam" id="PF21148">
    <property type="entry name" value="NSUN5_fdxn-like"/>
    <property type="match status" value="1"/>
</dbReference>